<protein>
    <submittedName>
        <fullName evidence="2">Maph43</fullName>
    </submittedName>
</protein>
<dbReference type="Proteomes" id="UP000829694">
    <property type="component" value="Segment"/>
</dbReference>
<accession>A0AAE7MLC7</accession>
<dbReference type="RefSeq" id="YP_010800761.1">
    <property type="nucleotide sequence ID" value="NC_076905.1"/>
</dbReference>
<evidence type="ECO:0000313" key="3">
    <source>
        <dbReference type="Proteomes" id="UP000829694"/>
    </source>
</evidence>
<keyword evidence="1" id="KW-0175">Coiled coil</keyword>
<evidence type="ECO:0000313" key="2">
    <source>
        <dbReference type="EMBL" id="QOD40006.1"/>
    </source>
</evidence>
<dbReference type="GeneID" id="80539407"/>
<reference evidence="2" key="1">
    <citation type="journal article" date="2020" name="Viruses">
        <title>Genome Analysis of a Novel Clade b Betabaculovirus Isolated from the Legume Pest Matsumuraeses phaseoli (Lepidoptera: Tortricidae).</title>
        <authorList>
            <person name="Shu R."/>
            <person name="Meng Q."/>
            <person name="Miao L."/>
            <person name="Liang H."/>
            <person name="Chen J."/>
            <person name="Xu Y."/>
            <person name="Cheng L."/>
            <person name="Jin W."/>
            <person name="Qin Q."/>
            <person name="Zhang H."/>
        </authorList>
    </citation>
    <scope>NUCLEOTIDE SEQUENCE</scope>
    <source>
        <strain evidence="2">IOZ01</strain>
    </source>
</reference>
<name>A0AAE7MLC7_9BBAC</name>
<keyword evidence="3" id="KW-1185">Reference proteome</keyword>
<evidence type="ECO:0000256" key="1">
    <source>
        <dbReference type="SAM" id="Coils"/>
    </source>
</evidence>
<dbReference type="KEGG" id="vg:80539407"/>
<gene>
    <name evidence="2" type="primary">Maph43</name>
    <name evidence="2" type="ORF">H4Q86_043</name>
</gene>
<dbReference type="EMBL" id="MT844067">
    <property type="protein sequence ID" value="QOD40006.1"/>
    <property type="molecule type" value="Genomic_DNA"/>
</dbReference>
<feature type="coiled-coil region" evidence="1">
    <location>
        <begin position="169"/>
        <end position="316"/>
    </location>
</feature>
<sequence>MPLLYLSMNRSVANWVVERYQCTEKEKRLRNLLIANSGLRFKKGKWLNTKLDLDSIDTEELLVKILKVLNEDRIKFYTRDKDATNDNDDEEIIVTTASTNVNSEMKRLIMKKPRFTDVDSVREFILQTGRALVACNPSARNIQSDYVYLAHHYNLAQSRSSDSKLQKDLEDLQLAREEDKKAYLELNREYLQSEKDLQDCETKYQKYLDRQRVAENESAYQNNSMLQNQLQELTIKHNIEMVECNRKLTSARDEVNECNNKLTQAQDDLTKYSEMALQVVTYNQNDQQVLQLNEQMTQMTRTNNELNFQLDSMRKEFYTTIQDLQTQLASEQERHLETSRLLNETRNNNYVMRSQYEHFSSQMNIQYQDVVRLYEELQIVYKNVVDQHNTIIQDIKTVVINREEGFVNQFYAMKNNLSETIEKILEMTKNCSDVCYERSVDIADMRLADDLDRQDITITELVPGDESVVAASAAQFITFPEEPLNNDINMDQEANILSTDKNLQLPDIPNLPSPTPIAQTSASVDLPAPLLLRSGRQYKRAPIVNSPRQVLIVIAKSLGLSVAGGEKSLVNRITDAASRLDKLYQIMVRNMSCTPKENRSRLANMEDCVMDTITRLNSVNELQQNVDDVIRMCETDKAKIKRECNEDRQIAIELHENTVQDLKRTHILQLQQITVDHSLFELLVRLLKIITDISDTSQPILSDITEIHITNSIKNMYKIQNTIEFLKNILLILNNKCNIEFDVTNLLRGNENGRTEFLNTMLTFCDVLSPFNLNENEVQTILDVNLPQSTVNIQELPTDSSNVIENITIYEPVAGTSNISNTVSPINDYYTISYGSDESNAPDRYIESLRKRKRQEVPTYPISEEDEYFEEDEFNDENNIVKFPKTK</sequence>
<proteinExistence type="predicted"/>
<organism evidence="2 3">
    <name type="scientific">Matsumuraeses phaseoli granulovirus</name>
    <dbReference type="NCBI Taxonomy" id="2760664"/>
    <lineage>
        <taxon>Viruses</taxon>
        <taxon>Viruses incertae sedis</taxon>
        <taxon>Naldaviricetes</taxon>
        <taxon>Lefavirales</taxon>
        <taxon>Baculoviridae</taxon>
        <taxon>Betabaculovirus</taxon>
        <taxon>Betabaculovirus maphaseoli</taxon>
    </lineage>
</organism>